<feature type="compositionally biased region" description="Basic and acidic residues" evidence="2">
    <location>
        <begin position="37"/>
        <end position="51"/>
    </location>
</feature>
<evidence type="ECO:0000256" key="2">
    <source>
        <dbReference type="SAM" id="MobiDB-lite"/>
    </source>
</evidence>
<feature type="compositionally biased region" description="Low complexity" evidence="2">
    <location>
        <begin position="229"/>
        <end position="240"/>
    </location>
</feature>
<evidence type="ECO:0000313" key="5">
    <source>
        <dbReference type="Proteomes" id="UP000694569"/>
    </source>
</evidence>
<feature type="region of interest" description="Disordered" evidence="2">
    <location>
        <begin position="27"/>
        <end position="51"/>
    </location>
</feature>
<dbReference type="PANTHER" id="PTHR22978">
    <property type="entry name" value="B-CELL TRANSLOCATION GENE"/>
    <property type="match status" value="1"/>
</dbReference>
<feature type="domain" description="Anti-proliferative protein" evidence="3">
    <location>
        <begin position="179"/>
        <end position="198"/>
    </location>
</feature>
<dbReference type="Pfam" id="PF07742">
    <property type="entry name" value="BTG"/>
    <property type="match status" value="1"/>
</dbReference>
<dbReference type="Proteomes" id="UP000694569">
    <property type="component" value="Unplaced"/>
</dbReference>
<proteinExistence type="inferred from homology"/>
<reference evidence="4" key="2">
    <citation type="submission" date="2025-09" db="UniProtKB">
        <authorList>
            <consortium name="Ensembl"/>
        </authorList>
    </citation>
    <scope>IDENTIFICATION</scope>
</reference>
<dbReference type="GeneTree" id="ENSGT00950000182952"/>
<dbReference type="InterPro" id="IPR033332">
    <property type="entry name" value="BTG"/>
</dbReference>
<dbReference type="AlphaFoldDB" id="A0A8C5Q817"/>
<dbReference type="PRINTS" id="PR00310">
    <property type="entry name" value="ANTIPRLFBTG1"/>
</dbReference>
<evidence type="ECO:0000259" key="3">
    <source>
        <dbReference type="PROSITE" id="PS01203"/>
    </source>
</evidence>
<evidence type="ECO:0000313" key="4">
    <source>
        <dbReference type="Ensembl" id="ENSLLEP00000033858.1"/>
    </source>
</evidence>
<protein>
    <recommendedName>
        <fullName evidence="3">Anti-proliferative protein domain-containing protein</fullName>
    </recommendedName>
</protein>
<keyword evidence="5" id="KW-1185">Reference proteome</keyword>
<dbReference type="Ensembl" id="ENSLLET00000035144.1">
    <property type="protein sequence ID" value="ENSLLEP00000033858.1"/>
    <property type="gene ID" value="ENSLLEG00000021419.1"/>
</dbReference>
<sequence length="312" mass="34938">MAACELNSCQEGQKVRSAPLRFALSLPESTDPADPSFPDRLHIQPGKPSREEPWGVRYTECPDLPVHPPASPPQSQALCLVLYVFEDPTKKMRQEVSAAIDFMLKILRLNRCWAPDQLEALKLDLLCCLSNRFRGHWYPDEPHRGQGYRCIRINASQPVDKSLLTACNQCGIDYMKLGLPEELSIWIDPYEVCGRFGENTKCFTIARFPKEVRRALVPAPEPETSDYFSGSASSESVSENSSDDELIDKDVNMKDLESTESDCFDQDPPQIALLEGFVDQEVSLEGSKLLSVWKGAKAPTEMVEVPTLSPLE</sequence>
<dbReference type="PANTHER" id="PTHR22978:SF47">
    <property type="entry name" value="B-CELL TRANSLOCATION GENE 5, GENE 1"/>
    <property type="match status" value="1"/>
</dbReference>
<comment type="similarity">
    <text evidence="1">Belongs to the BTG family.</text>
</comment>
<dbReference type="GO" id="GO:0005737">
    <property type="term" value="C:cytoplasm"/>
    <property type="evidence" value="ECO:0007669"/>
    <property type="project" value="TreeGrafter"/>
</dbReference>
<dbReference type="FunFam" id="3.90.640.90:FF:000002">
    <property type="entry name" value="BTG anti-proliferation factor 4"/>
    <property type="match status" value="1"/>
</dbReference>
<dbReference type="Gene3D" id="3.90.640.90">
    <property type="entry name" value="Anti-proliferative protein, N-terminal domain"/>
    <property type="match status" value="1"/>
</dbReference>
<dbReference type="InterPro" id="IPR036054">
    <property type="entry name" value="BTG-like_sf"/>
</dbReference>
<feature type="region of interest" description="Disordered" evidence="2">
    <location>
        <begin position="219"/>
        <end position="246"/>
    </location>
</feature>
<evidence type="ECO:0000256" key="1">
    <source>
        <dbReference type="ARBA" id="ARBA00007989"/>
    </source>
</evidence>
<dbReference type="GO" id="GO:0005634">
    <property type="term" value="C:nucleus"/>
    <property type="evidence" value="ECO:0007669"/>
    <property type="project" value="TreeGrafter"/>
</dbReference>
<accession>A0A8C5Q817</accession>
<name>A0A8C5Q817_9ANUR</name>
<dbReference type="SUPFAM" id="SSF160696">
    <property type="entry name" value="BTG domain-like"/>
    <property type="match status" value="1"/>
</dbReference>
<dbReference type="InterPro" id="IPR002087">
    <property type="entry name" value="Anti_prolifrtn"/>
</dbReference>
<dbReference type="SMART" id="SM00099">
    <property type="entry name" value="btg1"/>
    <property type="match status" value="1"/>
</dbReference>
<dbReference type="PROSITE" id="PS01203">
    <property type="entry name" value="BTG_2"/>
    <property type="match status" value="1"/>
</dbReference>
<organism evidence="4 5">
    <name type="scientific">Leptobrachium leishanense</name>
    <name type="common">Leishan spiny toad</name>
    <dbReference type="NCBI Taxonomy" id="445787"/>
    <lineage>
        <taxon>Eukaryota</taxon>
        <taxon>Metazoa</taxon>
        <taxon>Chordata</taxon>
        <taxon>Craniata</taxon>
        <taxon>Vertebrata</taxon>
        <taxon>Euteleostomi</taxon>
        <taxon>Amphibia</taxon>
        <taxon>Batrachia</taxon>
        <taxon>Anura</taxon>
        <taxon>Pelobatoidea</taxon>
        <taxon>Megophryidae</taxon>
        <taxon>Leptobrachium</taxon>
    </lineage>
</organism>
<reference evidence="4" key="1">
    <citation type="submission" date="2025-08" db="UniProtKB">
        <authorList>
            <consortium name="Ensembl"/>
        </authorList>
    </citation>
    <scope>IDENTIFICATION</scope>
</reference>
<dbReference type="OrthoDB" id="19928at2759"/>